<sequence length="173" mass="19959">MKLSEIFLKGIQFSLNTGLKSFESKTVSRLMEHIRDVEEEKVLLLQQIEREAEAQKLVVIPLEVAEAIEYYKLFGYLNNWGVMDCIRSEQSKVAVIARESLNKTNGWNNLLSAILNGYTVETVESKIKVAISDVRAKWSRIDFNDYQESTDCFDKMVFERVTQIIREDQAAVQ</sequence>
<proteinExistence type="predicted"/>
<dbReference type="EMBL" id="CAKMMW010000013">
    <property type="protein sequence ID" value="CAH1215215.1"/>
    <property type="molecule type" value="Genomic_DNA"/>
</dbReference>
<organism evidence="2 3">
    <name type="scientific">Paenibacillus allorhizoplanae</name>
    <dbReference type="NCBI Taxonomy" id="2905648"/>
    <lineage>
        <taxon>Bacteria</taxon>
        <taxon>Bacillati</taxon>
        <taxon>Bacillota</taxon>
        <taxon>Bacilli</taxon>
        <taxon>Bacillales</taxon>
        <taxon>Paenibacillaceae</taxon>
        <taxon>Paenibacillus</taxon>
    </lineage>
</organism>
<dbReference type="RefSeq" id="WP_236290262.1">
    <property type="nucleotide sequence ID" value="NZ_CAKMMW010000013.1"/>
</dbReference>
<keyword evidence="1" id="KW-0175">Coiled coil</keyword>
<evidence type="ECO:0000313" key="2">
    <source>
        <dbReference type="EMBL" id="CAH1215215.1"/>
    </source>
</evidence>
<feature type="coiled-coil region" evidence="1">
    <location>
        <begin position="27"/>
        <end position="54"/>
    </location>
</feature>
<accession>A0ABN8GT77</accession>
<gene>
    <name evidence="2" type="ORF">PAECIP111891_04231</name>
</gene>
<dbReference type="Proteomes" id="UP000838821">
    <property type="component" value="Unassembled WGS sequence"/>
</dbReference>
<keyword evidence="3" id="KW-1185">Reference proteome</keyword>
<reference evidence="2" key="1">
    <citation type="submission" date="2022-01" db="EMBL/GenBank/DDBJ databases">
        <authorList>
            <person name="Criscuolo A."/>
        </authorList>
    </citation>
    <scope>NUCLEOTIDE SEQUENCE</scope>
    <source>
        <strain evidence="2">CIP111891</strain>
    </source>
</reference>
<name>A0ABN8GT77_9BACL</name>
<comment type="caution">
    <text evidence="2">The sequence shown here is derived from an EMBL/GenBank/DDBJ whole genome shotgun (WGS) entry which is preliminary data.</text>
</comment>
<evidence type="ECO:0000313" key="3">
    <source>
        <dbReference type="Proteomes" id="UP000838821"/>
    </source>
</evidence>
<protein>
    <submittedName>
        <fullName evidence="2">Uncharacterized protein</fullName>
    </submittedName>
</protein>
<evidence type="ECO:0000256" key="1">
    <source>
        <dbReference type="SAM" id="Coils"/>
    </source>
</evidence>